<dbReference type="Proteomes" id="UP000178254">
    <property type="component" value="Unassembled WGS sequence"/>
</dbReference>
<gene>
    <name evidence="1" type="ORF">A2538_03865</name>
</gene>
<protein>
    <recommendedName>
        <fullName evidence="3">DUF192 domain-containing protein</fullName>
    </recommendedName>
</protein>
<dbReference type="STRING" id="1798709.A2538_03865"/>
<organism evidence="1 2">
    <name type="scientific">Candidatus Magasanikbacteria bacterium RIFOXYD2_FULL_41_14</name>
    <dbReference type="NCBI Taxonomy" id="1798709"/>
    <lineage>
        <taxon>Bacteria</taxon>
        <taxon>Candidatus Magasanikiibacteriota</taxon>
    </lineage>
</organism>
<evidence type="ECO:0008006" key="3">
    <source>
        <dbReference type="Google" id="ProtNLM"/>
    </source>
</evidence>
<dbReference type="PANTHER" id="PTHR37953">
    <property type="entry name" value="UPF0127 PROTEIN MJ1496"/>
    <property type="match status" value="1"/>
</dbReference>
<dbReference type="InterPro" id="IPR038695">
    <property type="entry name" value="Saro_0823-like_sf"/>
</dbReference>
<comment type="caution">
    <text evidence="1">The sequence shown here is derived from an EMBL/GenBank/DDBJ whole genome shotgun (WGS) entry which is preliminary data.</text>
</comment>
<dbReference type="AlphaFoldDB" id="A0A1F6PDC1"/>
<dbReference type="Gene3D" id="2.60.120.1140">
    <property type="entry name" value="Protein of unknown function DUF192"/>
    <property type="match status" value="1"/>
</dbReference>
<proteinExistence type="predicted"/>
<dbReference type="EMBL" id="MFRE01000015">
    <property type="protein sequence ID" value="OGH93973.1"/>
    <property type="molecule type" value="Genomic_DNA"/>
</dbReference>
<evidence type="ECO:0000313" key="1">
    <source>
        <dbReference type="EMBL" id="OGH93973.1"/>
    </source>
</evidence>
<reference evidence="1 2" key="1">
    <citation type="journal article" date="2016" name="Nat. Commun.">
        <title>Thousands of microbial genomes shed light on interconnected biogeochemical processes in an aquifer system.</title>
        <authorList>
            <person name="Anantharaman K."/>
            <person name="Brown C.T."/>
            <person name="Hug L.A."/>
            <person name="Sharon I."/>
            <person name="Castelle C.J."/>
            <person name="Probst A.J."/>
            <person name="Thomas B.C."/>
            <person name="Singh A."/>
            <person name="Wilkins M.J."/>
            <person name="Karaoz U."/>
            <person name="Brodie E.L."/>
            <person name="Williams K.H."/>
            <person name="Hubbard S.S."/>
            <person name="Banfield J.F."/>
        </authorList>
    </citation>
    <scope>NUCLEOTIDE SEQUENCE [LARGE SCALE GENOMIC DNA]</scope>
</reference>
<dbReference type="PANTHER" id="PTHR37953:SF1">
    <property type="entry name" value="UPF0127 PROTEIN MJ1496"/>
    <property type="match status" value="1"/>
</dbReference>
<sequence>MTLKKSKRWQGYLLIILILMFLGAKAYSWHWPSGHIQINGHNLKVLVARDYGHWVRGLGGRADLGKYDGMLFLFPTTEQHSFVMRDMKFPLDIVWFDGGTVVDIAPNVPTEPDETESTLTQYPARLPSNSVLELPAGGAERFGIKIGDRFSAK</sequence>
<evidence type="ECO:0000313" key="2">
    <source>
        <dbReference type="Proteomes" id="UP000178254"/>
    </source>
</evidence>
<name>A0A1F6PDC1_9BACT</name>
<accession>A0A1F6PDC1</accession>
<dbReference type="Pfam" id="PF02643">
    <property type="entry name" value="DUF192"/>
    <property type="match status" value="1"/>
</dbReference>
<dbReference type="InterPro" id="IPR003795">
    <property type="entry name" value="DUF192"/>
</dbReference>